<reference evidence="3 4" key="1">
    <citation type="submission" date="2020-08" db="EMBL/GenBank/DDBJ databases">
        <title>A Genomic Blueprint of the Chicken Gut Microbiome.</title>
        <authorList>
            <person name="Gilroy R."/>
            <person name="Ravi A."/>
            <person name="Getino M."/>
            <person name="Pursley I."/>
            <person name="Horton D.L."/>
            <person name="Alikhan N.-F."/>
            <person name="Baker D."/>
            <person name="Gharbi K."/>
            <person name="Hall N."/>
            <person name="Watson M."/>
            <person name="Adriaenssens E.M."/>
            <person name="Foster-Nyarko E."/>
            <person name="Jarju S."/>
            <person name="Secka A."/>
            <person name="Antonio M."/>
            <person name="Oren A."/>
            <person name="Chaudhuri R."/>
            <person name="La Ragione R.M."/>
            <person name="Hildebrand F."/>
            <person name="Pallen M.J."/>
        </authorList>
    </citation>
    <scope>NUCLEOTIDE SEQUENCE [LARGE SCALE GENOMIC DNA]</scope>
    <source>
        <strain evidence="3 4">Sa1CUA4</strain>
    </source>
</reference>
<keyword evidence="2" id="KW-1133">Transmembrane helix</keyword>
<keyword evidence="2" id="KW-0472">Membrane</keyword>
<gene>
    <name evidence="3" type="ORF">H9622_04295</name>
</gene>
<comment type="caution">
    <text evidence="3">The sequence shown here is derived from an EMBL/GenBank/DDBJ whole genome shotgun (WGS) entry which is preliminary data.</text>
</comment>
<sequence length="244" mass="26671">MSASLPPDEHELRDLRARAYGPNADIQSDPVALARLSELEAAHLPKPIEDATDVVRADGADDGTVADPTEPASERSPAPSSAEPQSPFLRLVSTWAGRISLLAGALVVILVTASTVSWFFAPHPDARLDRDPIPADGVVFSMLDFLGAEVDVSTLQRYEAQWGVEPWYFEDEYGFQCLMLVIRPSVVEGANCVPPNVSLFADLTPWPRIRGEDVEPLPDGSILRFHYRGDRVEMFVYPASEADG</sequence>
<accession>A0ABR8X0E6</accession>
<feature type="transmembrane region" description="Helical" evidence="2">
    <location>
        <begin position="99"/>
        <end position="121"/>
    </location>
</feature>
<evidence type="ECO:0000313" key="3">
    <source>
        <dbReference type="EMBL" id="MBD8022810.1"/>
    </source>
</evidence>
<keyword evidence="2" id="KW-0812">Transmembrane</keyword>
<feature type="compositionally biased region" description="Low complexity" evidence="1">
    <location>
        <begin position="70"/>
        <end position="85"/>
    </location>
</feature>
<organism evidence="3 4">
    <name type="scientific">Microbacterium gallinarum</name>
    <dbReference type="NCBI Taxonomy" id="2762209"/>
    <lineage>
        <taxon>Bacteria</taxon>
        <taxon>Bacillati</taxon>
        <taxon>Actinomycetota</taxon>
        <taxon>Actinomycetes</taxon>
        <taxon>Micrococcales</taxon>
        <taxon>Microbacteriaceae</taxon>
        <taxon>Microbacterium</taxon>
    </lineage>
</organism>
<evidence type="ECO:0000256" key="1">
    <source>
        <dbReference type="SAM" id="MobiDB-lite"/>
    </source>
</evidence>
<name>A0ABR8X0E6_9MICO</name>
<dbReference type="Proteomes" id="UP000602532">
    <property type="component" value="Unassembled WGS sequence"/>
</dbReference>
<feature type="region of interest" description="Disordered" evidence="1">
    <location>
        <begin position="1"/>
        <end position="23"/>
    </location>
</feature>
<feature type="region of interest" description="Disordered" evidence="1">
    <location>
        <begin position="47"/>
        <end position="85"/>
    </location>
</feature>
<feature type="compositionally biased region" description="Basic and acidic residues" evidence="1">
    <location>
        <begin position="7"/>
        <end position="17"/>
    </location>
</feature>
<proteinExistence type="predicted"/>
<evidence type="ECO:0000313" key="4">
    <source>
        <dbReference type="Proteomes" id="UP000602532"/>
    </source>
</evidence>
<evidence type="ECO:0000256" key="2">
    <source>
        <dbReference type="SAM" id="Phobius"/>
    </source>
</evidence>
<keyword evidence="4" id="KW-1185">Reference proteome</keyword>
<dbReference type="EMBL" id="JACSPM010000001">
    <property type="protein sequence ID" value="MBD8022810.1"/>
    <property type="molecule type" value="Genomic_DNA"/>
</dbReference>
<feature type="compositionally biased region" description="Basic and acidic residues" evidence="1">
    <location>
        <begin position="47"/>
        <end position="59"/>
    </location>
</feature>
<protein>
    <submittedName>
        <fullName evidence="3">Uncharacterized protein</fullName>
    </submittedName>
</protein>